<keyword evidence="4" id="KW-0547">Nucleotide-binding</keyword>
<feature type="domain" description="Protein kinase" evidence="10">
    <location>
        <begin position="361"/>
        <end position="750"/>
    </location>
</feature>
<evidence type="ECO:0000256" key="4">
    <source>
        <dbReference type="ARBA" id="ARBA00022741"/>
    </source>
</evidence>
<dbReference type="InterPro" id="IPR011009">
    <property type="entry name" value="Kinase-like_dom_sf"/>
</dbReference>
<dbReference type="SMART" id="SM00220">
    <property type="entry name" value="S_TKc"/>
    <property type="match status" value="1"/>
</dbReference>
<evidence type="ECO:0000256" key="9">
    <source>
        <dbReference type="SAM" id="MobiDB-lite"/>
    </source>
</evidence>
<evidence type="ECO:0000256" key="1">
    <source>
        <dbReference type="ARBA" id="ARBA00012513"/>
    </source>
</evidence>
<protein>
    <recommendedName>
        <fullName evidence="1">non-specific serine/threonine protein kinase</fullName>
        <ecNumber evidence="1">2.7.11.1</ecNumber>
    </recommendedName>
</protein>
<dbReference type="PROSITE" id="PS00109">
    <property type="entry name" value="PROTEIN_KINASE_TYR"/>
    <property type="match status" value="1"/>
</dbReference>
<reference evidence="11" key="1">
    <citation type="submission" date="2008-06" db="EMBL/GenBank/DDBJ databases">
        <authorList>
            <person name="Lorenzi H."/>
            <person name="Inman J."/>
            <person name="Miller J."/>
            <person name="Schobel S."/>
            <person name="Amedeo P."/>
            <person name="Caler E.V."/>
            <person name="da Silva J."/>
        </authorList>
    </citation>
    <scope>NUCLEOTIDE SEQUENCE [LARGE SCALE GENOMIC DNA]</scope>
    <source>
        <strain evidence="11">RN66</strain>
    </source>
</reference>
<evidence type="ECO:0000256" key="6">
    <source>
        <dbReference type="ARBA" id="ARBA00022840"/>
    </source>
</evidence>
<dbReference type="Gene3D" id="1.10.510.10">
    <property type="entry name" value="Transferase(Phosphotransferase) domain 1"/>
    <property type="match status" value="1"/>
</dbReference>
<evidence type="ECO:0000313" key="11">
    <source>
        <dbReference type="EMBL" id="EEA04706.1"/>
    </source>
</evidence>
<name>B6A915_CRYMR</name>
<dbReference type="SUPFAM" id="SSF56112">
    <property type="entry name" value="Protein kinase-like (PK-like)"/>
    <property type="match status" value="1"/>
</dbReference>
<organism evidence="11 12">
    <name type="scientific">Cryptosporidium muris (strain RN66)</name>
    <dbReference type="NCBI Taxonomy" id="441375"/>
    <lineage>
        <taxon>Eukaryota</taxon>
        <taxon>Sar</taxon>
        <taxon>Alveolata</taxon>
        <taxon>Apicomplexa</taxon>
        <taxon>Conoidasida</taxon>
        <taxon>Coccidia</taxon>
        <taxon>Eucoccidiorida</taxon>
        <taxon>Eimeriorina</taxon>
        <taxon>Cryptosporidiidae</taxon>
        <taxon>Cryptosporidium</taxon>
    </lineage>
</organism>
<gene>
    <name evidence="11" type="ORF">CMU_037710</name>
</gene>
<evidence type="ECO:0000256" key="7">
    <source>
        <dbReference type="ARBA" id="ARBA00047899"/>
    </source>
</evidence>
<dbReference type="EMBL" id="DS989726">
    <property type="protein sequence ID" value="EEA04706.1"/>
    <property type="molecule type" value="Genomic_DNA"/>
</dbReference>
<proteinExistence type="predicted"/>
<dbReference type="EC" id="2.7.11.1" evidence="1"/>
<evidence type="ECO:0000256" key="2">
    <source>
        <dbReference type="ARBA" id="ARBA00022527"/>
    </source>
</evidence>
<dbReference type="InterPro" id="IPR008266">
    <property type="entry name" value="Tyr_kinase_AS"/>
</dbReference>
<sequence>MKLSSANKVSSHNKSRDNLNSQKEINEKRSNMESGVWNKILGLIKNSLGISSPNSATKYKVFEKDMSENLIYNPKKKTQEFYVDNINKFEYSNKSKLNASLLYHSSDYKKLTNSSKEHIKKLPSPSSLGISFAEQILSYDCSTYDPKLSHGISPVTPTTCDSNSVATSSPLSTNIQTPNSILSSNKSVEIVDNSPIRVDSIPNINNYAVDFSTEGKFKSKDCTDYYSITNLKNTSLTSNILGSRQTFSRDCDFEEITRPMPQSLSSPCLKLFDYNYKVGFDTVSYSSTASLLNNTTCKTKIQNFSLKNTQLNKSTDLQFKSKDNFDITFYSWKESKKLINKLRKASDTFKLSGIPYSEWKLEKIPTLGASPTSCRVQEMFRGTIKSDFKNSRDEVQHVFIKRVPINIWMKQWEMHEIWDGDYVTDGEDFVMEAAALAFLQKYSQGLAPKLLAVLEHKDATDLNNLSKNFEIAPVSRSFRVSKDITHIILVSELYGDDLLDYLDRREKEKSLLTFQEKRKLQYNLALQLNHLHLKGLCHLDFTPENILVGPQGISICDFAKATPIITKYPCHTHYIKDADEPLRHIKKATNSPSNYFEFESCEPTVGKGAYMPPECWRIFWKLEENHIQYPLEELTDTFISRDKSKGISTIKKSFISITDRQSYYFKVRIADVYMLGILMFWIWSDGGIWKYSDILQDHRYQNLVSANMNFDVFRECRTWNTALKSLLCKMLQPDPNKRITLNEVLLDPWWSTPIDHQ</sequence>
<dbReference type="eggNOG" id="ENOG502QRRK">
    <property type="taxonomic scope" value="Eukaryota"/>
</dbReference>
<evidence type="ECO:0000256" key="8">
    <source>
        <dbReference type="ARBA" id="ARBA00048679"/>
    </source>
</evidence>
<dbReference type="PANTHER" id="PTHR24343">
    <property type="entry name" value="SERINE/THREONINE KINASE"/>
    <property type="match status" value="1"/>
</dbReference>
<feature type="region of interest" description="Disordered" evidence="9">
    <location>
        <begin position="1"/>
        <end position="27"/>
    </location>
</feature>
<keyword evidence="2" id="KW-0723">Serine/threonine-protein kinase</keyword>
<evidence type="ECO:0000259" key="10">
    <source>
        <dbReference type="PROSITE" id="PS50011"/>
    </source>
</evidence>
<dbReference type="GO" id="GO:0005524">
    <property type="term" value="F:ATP binding"/>
    <property type="evidence" value="ECO:0007669"/>
    <property type="project" value="UniProtKB-KW"/>
</dbReference>
<keyword evidence="5" id="KW-0418">Kinase</keyword>
<dbReference type="InterPro" id="IPR000719">
    <property type="entry name" value="Prot_kinase_dom"/>
</dbReference>
<dbReference type="PROSITE" id="PS50011">
    <property type="entry name" value="PROTEIN_KINASE_DOM"/>
    <property type="match status" value="1"/>
</dbReference>
<evidence type="ECO:0000256" key="3">
    <source>
        <dbReference type="ARBA" id="ARBA00022679"/>
    </source>
</evidence>
<keyword evidence="3" id="KW-0808">Transferase</keyword>
<dbReference type="GeneID" id="6994167"/>
<comment type="catalytic activity">
    <reaction evidence="8">
        <text>L-seryl-[protein] + ATP = O-phospho-L-seryl-[protein] + ADP + H(+)</text>
        <dbReference type="Rhea" id="RHEA:17989"/>
        <dbReference type="Rhea" id="RHEA-COMP:9863"/>
        <dbReference type="Rhea" id="RHEA-COMP:11604"/>
        <dbReference type="ChEBI" id="CHEBI:15378"/>
        <dbReference type="ChEBI" id="CHEBI:29999"/>
        <dbReference type="ChEBI" id="CHEBI:30616"/>
        <dbReference type="ChEBI" id="CHEBI:83421"/>
        <dbReference type="ChEBI" id="CHEBI:456216"/>
        <dbReference type="EC" id="2.7.11.1"/>
    </reaction>
</comment>
<dbReference type="VEuPathDB" id="CryptoDB:CMU_037710"/>
<dbReference type="RefSeq" id="XP_002139055.1">
    <property type="nucleotide sequence ID" value="XM_002139019.1"/>
</dbReference>
<comment type="catalytic activity">
    <reaction evidence="7">
        <text>L-threonyl-[protein] + ATP = O-phospho-L-threonyl-[protein] + ADP + H(+)</text>
        <dbReference type="Rhea" id="RHEA:46608"/>
        <dbReference type="Rhea" id="RHEA-COMP:11060"/>
        <dbReference type="Rhea" id="RHEA-COMP:11605"/>
        <dbReference type="ChEBI" id="CHEBI:15378"/>
        <dbReference type="ChEBI" id="CHEBI:30013"/>
        <dbReference type="ChEBI" id="CHEBI:30616"/>
        <dbReference type="ChEBI" id="CHEBI:61977"/>
        <dbReference type="ChEBI" id="CHEBI:456216"/>
        <dbReference type="EC" id="2.7.11.1"/>
    </reaction>
</comment>
<evidence type="ECO:0000313" key="12">
    <source>
        <dbReference type="Proteomes" id="UP000001460"/>
    </source>
</evidence>
<dbReference type="OrthoDB" id="4062651at2759"/>
<feature type="compositionally biased region" description="Polar residues" evidence="9">
    <location>
        <begin position="1"/>
        <end position="23"/>
    </location>
</feature>
<dbReference type="GO" id="GO:0004674">
    <property type="term" value="F:protein serine/threonine kinase activity"/>
    <property type="evidence" value="ECO:0007669"/>
    <property type="project" value="UniProtKB-KW"/>
</dbReference>
<dbReference type="Proteomes" id="UP000001460">
    <property type="component" value="Unassembled WGS sequence"/>
</dbReference>
<dbReference type="PANTHER" id="PTHR24343:SF466">
    <property type="entry name" value="AMP-ACTIVATED PROTEIN KINASE ALPHA SUBUNIT, ISOFORM A"/>
    <property type="match status" value="1"/>
</dbReference>
<dbReference type="STRING" id="441375.B6A915"/>
<dbReference type="AlphaFoldDB" id="B6A915"/>
<evidence type="ECO:0000256" key="5">
    <source>
        <dbReference type="ARBA" id="ARBA00022777"/>
    </source>
</evidence>
<dbReference type="Pfam" id="PF00069">
    <property type="entry name" value="Pkinase"/>
    <property type="match status" value="1"/>
</dbReference>
<keyword evidence="6" id="KW-0067">ATP-binding</keyword>
<accession>B6A915</accession>
<keyword evidence="12" id="KW-1185">Reference proteome</keyword>